<keyword evidence="1" id="KW-0472">Membrane</keyword>
<keyword evidence="1" id="KW-0812">Transmembrane</keyword>
<dbReference type="EMBL" id="BOPV01000001">
    <property type="protein sequence ID" value="GIL41308.1"/>
    <property type="molecule type" value="Genomic_DNA"/>
</dbReference>
<reference evidence="2" key="1">
    <citation type="submission" date="2021-02" db="EMBL/GenBank/DDBJ databases">
        <title>Genome sequence of Rhodospirillales sp. strain TMPK1 isolated from soil.</title>
        <authorList>
            <person name="Nakai R."/>
            <person name="Kusada H."/>
            <person name="Tamaki H."/>
        </authorList>
    </citation>
    <scope>NUCLEOTIDE SEQUENCE</scope>
    <source>
        <strain evidence="2">TMPK1</strain>
    </source>
</reference>
<name>A0A8S8XBF4_9PROT</name>
<protein>
    <submittedName>
        <fullName evidence="2">Uncharacterized protein</fullName>
    </submittedName>
</protein>
<feature type="transmembrane region" description="Helical" evidence="1">
    <location>
        <begin position="39"/>
        <end position="62"/>
    </location>
</feature>
<evidence type="ECO:0000313" key="2">
    <source>
        <dbReference type="EMBL" id="GIL41308.1"/>
    </source>
</evidence>
<evidence type="ECO:0000256" key="1">
    <source>
        <dbReference type="SAM" id="Phobius"/>
    </source>
</evidence>
<gene>
    <name evidence="2" type="ORF">TMPK1_35450</name>
</gene>
<dbReference type="AlphaFoldDB" id="A0A8S8XBF4"/>
<dbReference type="Proteomes" id="UP000681075">
    <property type="component" value="Unassembled WGS sequence"/>
</dbReference>
<evidence type="ECO:0000313" key="3">
    <source>
        <dbReference type="Proteomes" id="UP000681075"/>
    </source>
</evidence>
<comment type="caution">
    <text evidence="2">The sequence shown here is derived from an EMBL/GenBank/DDBJ whole genome shotgun (WGS) entry which is preliminary data.</text>
</comment>
<keyword evidence="3" id="KW-1185">Reference proteome</keyword>
<organism evidence="2 3">
    <name type="scientific">Roseiterribacter gracilis</name>
    <dbReference type="NCBI Taxonomy" id="2812848"/>
    <lineage>
        <taxon>Bacteria</taxon>
        <taxon>Pseudomonadati</taxon>
        <taxon>Pseudomonadota</taxon>
        <taxon>Alphaproteobacteria</taxon>
        <taxon>Rhodospirillales</taxon>
        <taxon>Roseiterribacteraceae</taxon>
        <taxon>Roseiterribacter</taxon>
    </lineage>
</organism>
<keyword evidence="1" id="KW-1133">Transmembrane helix</keyword>
<accession>A0A8S8XBF4</accession>
<proteinExistence type="predicted"/>
<sequence length="91" mass="10039">MAMNDDEELSRLYRKIATERAPMRLDIVRMRGHPPGARVSSRALVVAGLVVLVALIAARPLWTSPRGATPPDEVRAWLLEASIQPSQPTLK</sequence>